<dbReference type="PRINTS" id="PR00992">
    <property type="entry name" value="ALARACEMASE"/>
</dbReference>
<dbReference type="PANTHER" id="PTHR30511:SF0">
    <property type="entry name" value="ALANINE RACEMASE, CATABOLIC-RELATED"/>
    <property type="match status" value="1"/>
</dbReference>
<dbReference type="FunFam" id="3.20.20.10:FF:000002">
    <property type="entry name" value="Alanine racemase"/>
    <property type="match status" value="1"/>
</dbReference>
<name>A0A381SAY2_9ZZZZ</name>
<dbReference type="InterPro" id="IPR001608">
    <property type="entry name" value="Ala_racemase_N"/>
</dbReference>
<reference evidence="5" key="1">
    <citation type="submission" date="2018-05" db="EMBL/GenBank/DDBJ databases">
        <authorList>
            <person name="Lanie J.A."/>
            <person name="Ng W.-L."/>
            <person name="Kazmierczak K.M."/>
            <person name="Andrzejewski T.M."/>
            <person name="Davidsen T.M."/>
            <person name="Wayne K.J."/>
            <person name="Tettelin H."/>
            <person name="Glass J.I."/>
            <person name="Rusch D."/>
            <person name="Podicherti R."/>
            <person name="Tsui H.-C.T."/>
            <person name="Winkler M.E."/>
        </authorList>
    </citation>
    <scope>NUCLEOTIDE SEQUENCE</scope>
</reference>
<evidence type="ECO:0000313" key="5">
    <source>
        <dbReference type="EMBL" id="SVA01240.1"/>
    </source>
</evidence>
<dbReference type="NCBIfam" id="TIGR00492">
    <property type="entry name" value="alr"/>
    <property type="match status" value="1"/>
</dbReference>
<evidence type="ECO:0000256" key="2">
    <source>
        <dbReference type="ARBA" id="ARBA00022898"/>
    </source>
</evidence>
<gene>
    <name evidence="5" type="ORF">METZ01_LOCUS54094</name>
</gene>
<dbReference type="EMBL" id="UINC01002883">
    <property type="protein sequence ID" value="SVA01240.1"/>
    <property type="molecule type" value="Genomic_DNA"/>
</dbReference>
<keyword evidence="3" id="KW-0413">Isomerase</keyword>
<dbReference type="PROSITE" id="PS00395">
    <property type="entry name" value="ALANINE_RACEMASE"/>
    <property type="match status" value="1"/>
</dbReference>
<dbReference type="InterPro" id="IPR020622">
    <property type="entry name" value="Ala_racemase_pyridoxalP-BS"/>
</dbReference>
<evidence type="ECO:0000256" key="3">
    <source>
        <dbReference type="ARBA" id="ARBA00023235"/>
    </source>
</evidence>
<dbReference type="FunFam" id="2.40.37.10:FF:000006">
    <property type="entry name" value="Alanine racemase"/>
    <property type="match status" value="1"/>
</dbReference>
<dbReference type="CDD" id="cd00430">
    <property type="entry name" value="PLPDE_III_AR"/>
    <property type="match status" value="1"/>
</dbReference>
<evidence type="ECO:0000256" key="1">
    <source>
        <dbReference type="ARBA" id="ARBA00001933"/>
    </source>
</evidence>
<dbReference type="Gene3D" id="3.20.20.10">
    <property type="entry name" value="Alanine racemase"/>
    <property type="match status" value="1"/>
</dbReference>
<dbReference type="GO" id="GO:0005829">
    <property type="term" value="C:cytosol"/>
    <property type="evidence" value="ECO:0007669"/>
    <property type="project" value="TreeGrafter"/>
</dbReference>
<dbReference type="GO" id="GO:0030632">
    <property type="term" value="P:D-alanine biosynthetic process"/>
    <property type="evidence" value="ECO:0007669"/>
    <property type="project" value="TreeGrafter"/>
</dbReference>
<dbReference type="HAMAP" id="MF_01201">
    <property type="entry name" value="Ala_racemase"/>
    <property type="match status" value="1"/>
</dbReference>
<dbReference type="InterPro" id="IPR000821">
    <property type="entry name" value="Ala_racemase"/>
</dbReference>
<comment type="cofactor">
    <cofactor evidence="1">
        <name>pyridoxal 5'-phosphate</name>
        <dbReference type="ChEBI" id="CHEBI:597326"/>
    </cofactor>
</comment>
<accession>A0A381SAY2</accession>
<organism evidence="5">
    <name type="scientific">marine metagenome</name>
    <dbReference type="NCBI Taxonomy" id="408172"/>
    <lineage>
        <taxon>unclassified sequences</taxon>
        <taxon>metagenomes</taxon>
        <taxon>ecological metagenomes</taxon>
    </lineage>
</organism>
<dbReference type="InterPro" id="IPR011079">
    <property type="entry name" value="Ala_racemase_C"/>
</dbReference>
<dbReference type="SUPFAM" id="SSF50621">
    <property type="entry name" value="Alanine racemase C-terminal domain-like"/>
    <property type="match status" value="1"/>
</dbReference>
<protein>
    <recommendedName>
        <fullName evidence="4">Alanine racemase C-terminal domain-containing protein</fullName>
    </recommendedName>
</protein>
<dbReference type="GO" id="GO:0008784">
    <property type="term" value="F:alanine racemase activity"/>
    <property type="evidence" value="ECO:0007669"/>
    <property type="project" value="InterPro"/>
</dbReference>
<dbReference type="AlphaFoldDB" id="A0A381SAY2"/>
<dbReference type="InterPro" id="IPR009006">
    <property type="entry name" value="Ala_racemase/Decarboxylase_C"/>
</dbReference>
<proteinExistence type="inferred from homology"/>
<dbReference type="SUPFAM" id="SSF51419">
    <property type="entry name" value="PLP-binding barrel"/>
    <property type="match status" value="1"/>
</dbReference>
<feature type="domain" description="Alanine racemase C-terminal" evidence="4">
    <location>
        <begin position="254"/>
        <end position="382"/>
    </location>
</feature>
<dbReference type="GO" id="GO:0030170">
    <property type="term" value="F:pyridoxal phosphate binding"/>
    <property type="evidence" value="ECO:0007669"/>
    <property type="project" value="TreeGrafter"/>
</dbReference>
<evidence type="ECO:0000259" key="4">
    <source>
        <dbReference type="SMART" id="SM01005"/>
    </source>
</evidence>
<dbReference type="Pfam" id="PF01168">
    <property type="entry name" value="Ala_racemase_N"/>
    <property type="match status" value="1"/>
</dbReference>
<dbReference type="Gene3D" id="2.40.37.10">
    <property type="entry name" value="Lyase, Ornithine Decarboxylase, Chain A, domain 1"/>
    <property type="match status" value="1"/>
</dbReference>
<dbReference type="InterPro" id="IPR029066">
    <property type="entry name" value="PLP-binding_barrel"/>
</dbReference>
<dbReference type="Pfam" id="PF00842">
    <property type="entry name" value="Ala_racemase_C"/>
    <property type="match status" value="1"/>
</dbReference>
<sequence>MAHHRATRAEINLKAFKHNLQNLKTVLGSKTDIMAVIKADAYGHGALPCAKAAIESGVGYLGAGVIEEGIELRKNGIRGPVLILGGIFPDEVADLVHHNLSTMLYTSHLAEALSKEGEKQGKTINIHIKVDTGMNRLGVLPENLLALTEKICSLPNLKIEALSTHFSSADDENLSITNQQIELFKKALNKLKNAGIIPPLTHLANTSALFRFPESHSKMVRPGLILYGALPSPILNPVVQNFCQNENLENFEPVMQWKSRIILLKSVQKGQALSYSRKYFTQKDSHIATLPIGYADGLPRRLSNNMEVLVKGKRVPQVGTICMDMSLIDVSEVPDVQIGDEVVIFGKQGEEVIQVEELAQKANTIPYEILCNVGKRVPRTYQN</sequence>
<keyword evidence="2" id="KW-0663">Pyridoxal phosphate</keyword>
<dbReference type="SMART" id="SM01005">
    <property type="entry name" value="Ala_racemase_C"/>
    <property type="match status" value="1"/>
</dbReference>
<dbReference type="PANTHER" id="PTHR30511">
    <property type="entry name" value="ALANINE RACEMASE"/>
    <property type="match status" value="1"/>
</dbReference>